<dbReference type="Gene3D" id="1.20.1270.60">
    <property type="entry name" value="Arfaptin homology (AH) domain/BAR domain"/>
    <property type="match status" value="1"/>
</dbReference>
<proteinExistence type="predicted"/>
<dbReference type="PRINTS" id="PR00452">
    <property type="entry name" value="SH3DOMAIN"/>
</dbReference>
<evidence type="ECO:0000256" key="4">
    <source>
        <dbReference type="ARBA" id="ARBA00004556"/>
    </source>
</evidence>
<dbReference type="GO" id="GO:0006897">
    <property type="term" value="P:endocytosis"/>
    <property type="evidence" value="ECO:0007669"/>
    <property type="project" value="UniProtKB-KW"/>
</dbReference>
<dbReference type="SUPFAM" id="SSF103657">
    <property type="entry name" value="BAR/IMD domain-like"/>
    <property type="match status" value="1"/>
</dbReference>
<evidence type="ECO:0000256" key="18">
    <source>
        <dbReference type="ARBA" id="ARBA00023273"/>
    </source>
</evidence>
<dbReference type="EMBL" id="JAGXEW010000025">
    <property type="protein sequence ID" value="KAK1158172.1"/>
    <property type="molecule type" value="Genomic_DNA"/>
</dbReference>
<name>A0AAD8CUP4_ACIOX</name>
<comment type="function">
    <text evidence="19">Involved in regulation of the actin cytoskeleton. May regulate WAS actin-bundling activity. Bridges the interaction between ABL1 and PTPN18 leading to ABL1 dephosphorylation. May play a role as a scaffold protein between PTPN12 and WAS and allow PTPN12 to dephosphorylate WAS. Has the potential to physically couple CD2 and CD2AP to WAS. Acts downstream of CD2 and CD2AP to recruit WAS to the T-cell:APC contact site so as to promote the actin polymerization required for synapse induction during T-cell activation. Down-regulates CD2-stimulated adhesion through the coupling of PTPN12 to CD2. Also has a role in innate immunity and the inflammatory response. Recruited to inflammasomes by MEFV. Induces formation of pyroptosomes, large supramolecular structures composed of oligomerized PYCARD dimers which form prior to inflammatory apoptosis. Binding to MEFV allows MEFV to bind to PYCARD and facilitates pyroptosome formation. Regulates endocytosis and cell migration in neutrophils.</text>
</comment>
<dbReference type="SUPFAM" id="SSF50044">
    <property type="entry name" value="SH3-domain"/>
    <property type="match status" value="1"/>
</dbReference>
<organism evidence="27 28">
    <name type="scientific">Acipenser oxyrinchus oxyrinchus</name>
    <dbReference type="NCBI Taxonomy" id="40147"/>
    <lineage>
        <taxon>Eukaryota</taxon>
        <taxon>Metazoa</taxon>
        <taxon>Chordata</taxon>
        <taxon>Craniata</taxon>
        <taxon>Vertebrata</taxon>
        <taxon>Euteleostomi</taxon>
        <taxon>Actinopterygii</taxon>
        <taxon>Chondrostei</taxon>
        <taxon>Acipenseriformes</taxon>
        <taxon>Acipenseridae</taxon>
        <taxon>Acipenser</taxon>
    </lineage>
</organism>
<evidence type="ECO:0000256" key="19">
    <source>
        <dbReference type="ARBA" id="ARBA00057396"/>
    </source>
</evidence>
<keyword evidence="14 23" id="KW-0175">Coiled coil</keyword>
<dbReference type="Pfam" id="PF14604">
    <property type="entry name" value="SH3_9"/>
    <property type="match status" value="1"/>
</dbReference>
<evidence type="ECO:0000256" key="20">
    <source>
        <dbReference type="ARBA" id="ARBA00060447"/>
    </source>
</evidence>
<dbReference type="InterPro" id="IPR001452">
    <property type="entry name" value="SH3_domain"/>
</dbReference>
<keyword evidence="15" id="KW-0472">Membrane</keyword>
<evidence type="ECO:0000313" key="28">
    <source>
        <dbReference type="Proteomes" id="UP001230051"/>
    </source>
</evidence>
<evidence type="ECO:0000256" key="14">
    <source>
        <dbReference type="ARBA" id="ARBA00023054"/>
    </source>
</evidence>
<dbReference type="InterPro" id="IPR001060">
    <property type="entry name" value="FCH_dom"/>
</dbReference>
<feature type="domain" description="SH3" evidence="25">
    <location>
        <begin position="362"/>
        <end position="421"/>
    </location>
</feature>
<dbReference type="FunFam" id="2.30.30.40:FF:000150">
    <property type="entry name" value="Proline-serine-threonine phosphatase interacting protein 1"/>
    <property type="match status" value="1"/>
</dbReference>
<dbReference type="InterPro" id="IPR031160">
    <property type="entry name" value="F_BAR_dom"/>
</dbReference>
<dbReference type="SMART" id="SM00055">
    <property type="entry name" value="FCH"/>
    <property type="match status" value="1"/>
</dbReference>
<sequence>MTESHFKDAFWSSDFTSHTGYEVVVQRLHEGRRMCKDMEELLKMRALAEEKYGKELVTIARKAGGQTEINTLRTSFDTLKTQIEKVGHLHIQLSVMLKEEIKRMEQFRERQREQRKKFEGVMERIQKTKVSLHKKTLESKKSYEHKCKEADEAEQAHERINSTLTATPKQVDKVQNRAKQCREAANEAEKQYKLNIEQLDNIRQDWEQTHVSTCEVFEQQEVDRINILRNSMWIHCNHFSLQCVTDDELYEEVRKTLEQCDVTADINSFIQTKATGTSPPAPILYMSYYEREGVADSNGSLRSAGGGVMKRFSNLLPGQCSGSRQDIDEADYPTAPPTDEKVDGVYAAIPVLRGGAQANTDSLTMGYKVLYEYTAQNDDELSIAMGDIVEVIEQGEDGWWTVTRNGNQGLVPGSYLEKICGSYVA</sequence>
<accession>A0AAD8CUP4</accession>
<dbReference type="Pfam" id="PF00611">
    <property type="entry name" value="FCH"/>
    <property type="match status" value="1"/>
</dbReference>
<comment type="subcellular location">
    <subcellularLocation>
        <location evidence="1">Cell membrane</location>
        <topology evidence="1">Peripheral membrane protein</topology>
    </subcellularLocation>
    <subcellularLocation>
        <location evidence="3">Cell projection</location>
        <location evidence="3">Lamellipodium</location>
    </subcellularLocation>
    <subcellularLocation>
        <location evidence="20">Cell projection</location>
        <location evidence="20">Uropodium</location>
    </subcellularLocation>
    <subcellularLocation>
        <location evidence="5">Cleavage furrow</location>
    </subcellularLocation>
    <subcellularLocation>
        <location evidence="2">Cytoplasm</location>
        <location evidence="2">Cytoskeleton</location>
    </subcellularLocation>
    <subcellularLocation>
        <location evidence="4">Cytoplasm</location>
        <location evidence="4">Perinuclear region</location>
    </subcellularLocation>
</comment>
<keyword evidence="8" id="KW-0963">Cytoplasm</keyword>
<keyword evidence="10" id="KW-0254">Endocytosis</keyword>
<dbReference type="PROSITE" id="PS51741">
    <property type="entry name" value="F_BAR"/>
    <property type="match status" value="1"/>
</dbReference>
<comment type="caution">
    <text evidence="27">The sequence shown here is derived from an EMBL/GenBank/DDBJ whole genome shotgun (WGS) entry which is preliminary data.</text>
</comment>
<keyword evidence="13" id="KW-0130">Cell adhesion</keyword>
<dbReference type="CDD" id="cd11824">
    <property type="entry name" value="SH3_PSTPIP1"/>
    <property type="match status" value="1"/>
</dbReference>
<dbReference type="GO" id="GO:0007155">
    <property type="term" value="P:cell adhesion"/>
    <property type="evidence" value="ECO:0007669"/>
    <property type="project" value="UniProtKB-KW"/>
</dbReference>
<evidence type="ECO:0000256" key="21">
    <source>
        <dbReference type="ARBA" id="ARBA00071018"/>
    </source>
</evidence>
<protein>
    <recommendedName>
        <fullName evidence="21">Proline-serine-threonine phosphatase-interacting protein 1</fullName>
    </recommendedName>
</protein>
<dbReference type="InterPro" id="IPR030777">
    <property type="entry name" value="PSTPIP1_SH3"/>
</dbReference>
<evidence type="ECO:0000256" key="24">
    <source>
        <dbReference type="SAM" id="Coils"/>
    </source>
</evidence>
<keyword evidence="11" id="KW-0399">Innate immunity</keyword>
<evidence type="ECO:0000256" key="11">
    <source>
        <dbReference type="ARBA" id="ARBA00022588"/>
    </source>
</evidence>
<dbReference type="GO" id="GO:0032154">
    <property type="term" value="C:cleavage furrow"/>
    <property type="evidence" value="ECO:0007669"/>
    <property type="project" value="UniProtKB-SubCell"/>
</dbReference>
<evidence type="ECO:0000256" key="15">
    <source>
        <dbReference type="ARBA" id="ARBA00023136"/>
    </source>
</evidence>
<dbReference type="Gene3D" id="2.30.30.40">
    <property type="entry name" value="SH3 Domains"/>
    <property type="match status" value="1"/>
</dbReference>
<feature type="coiled-coil region" evidence="24">
    <location>
        <begin position="171"/>
        <end position="209"/>
    </location>
</feature>
<evidence type="ECO:0000256" key="1">
    <source>
        <dbReference type="ARBA" id="ARBA00004202"/>
    </source>
</evidence>
<evidence type="ECO:0000313" key="27">
    <source>
        <dbReference type="EMBL" id="KAK1158172.1"/>
    </source>
</evidence>
<dbReference type="GO" id="GO:0001931">
    <property type="term" value="C:uropod"/>
    <property type="evidence" value="ECO:0007669"/>
    <property type="project" value="UniProtKB-SubCell"/>
</dbReference>
<dbReference type="GO" id="GO:0005884">
    <property type="term" value="C:actin filament"/>
    <property type="evidence" value="ECO:0007669"/>
    <property type="project" value="TreeGrafter"/>
</dbReference>
<dbReference type="FunFam" id="1.20.1270.60:FF:000037">
    <property type="entry name" value="Proline-serine-threonine phosphatase interacting protein 1"/>
    <property type="match status" value="1"/>
</dbReference>
<evidence type="ECO:0000256" key="7">
    <source>
        <dbReference type="ARBA" id="ARBA00022475"/>
    </source>
</evidence>
<keyword evidence="17" id="KW-0206">Cytoskeleton</keyword>
<evidence type="ECO:0000256" key="3">
    <source>
        <dbReference type="ARBA" id="ARBA00004510"/>
    </source>
</evidence>
<evidence type="ECO:0000256" key="22">
    <source>
        <dbReference type="PROSITE-ProRule" id="PRU00192"/>
    </source>
</evidence>
<evidence type="ECO:0000256" key="8">
    <source>
        <dbReference type="ARBA" id="ARBA00022490"/>
    </source>
</evidence>
<evidence type="ECO:0000256" key="9">
    <source>
        <dbReference type="ARBA" id="ARBA00022553"/>
    </source>
</evidence>
<evidence type="ECO:0000256" key="12">
    <source>
        <dbReference type="ARBA" id="ARBA00022859"/>
    </source>
</evidence>
<dbReference type="GO" id="GO:0030041">
    <property type="term" value="P:actin filament polymerization"/>
    <property type="evidence" value="ECO:0007669"/>
    <property type="project" value="TreeGrafter"/>
</dbReference>
<dbReference type="GO" id="GO:0006954">
    <property type="term" value="P:inflammatory response"/>
    <property type="evidence" value="ECO:0007669"/>
    <property type="project" value="UniProtKB-KW"/>
</dbReference>
<keyword evidence="12" id="KW-0391">Immunity</keyword>
<dbReference type="GO" id="GO:0048471">
    <property type="term" value="C:perinuclear region of cytoplasm"/>
    <property type="evidence" value="ECO:0007669"/>
    <property type="project" value="UniProtKB-SubCell"/>
</dbReference>
<keyword evidence="16" id="KW-0395">Inflammatory response</keyword>
<keyword evidence="28" id="KW-1185">Reference proteome</keyword>
<reference evidence="27" key="1">
    <citation type="submission" date="2022-02" db="EMBL/GenBank/DDBJ databases">
        <title>Atlantic sturgeon de novo genome assembly.</title>
        <authorList>
            <person name="Stock M."/>
            <person name="Klopp C."/>
            <person name="Guiguen Y."/>
            <person name="Cabau C."/>
            <person name="Parinello H."/>
            <person name="Santidrian Yebra-Pimentel E."/>
            <person name="Kuhl H."/>
            <person name="Dirks R.P."/>
            <person name="Guessner J."/>
            <person name="Wuertz S."/>
            <person name="Du K."/>
            <person name="Schartl M."/>
        </authorList>
    </citation>
    <scope>NUCLEOTIDE SEQUENCE</scope>
    <source>
        <strain evidence="27">STURGEONOMICS-FGT-2020</strain>
        <tissue evidence="27">Whole blood</tissue>
    </source>
</reference>
<dbReference type="InterPro" id="IPR036028">
    <property type="entry name" value="SH3-like_dom_sf"/>
</dbReference>
<feature type="coiled-coil region" evidence="24">
    <location>
        <begin position="97"/>
        <end position="128"/>
    </location>
</feature>
<evidence type="ECO:0000256" key="5">
    <source>
        <dbReference type="ARBA" id="ARBA00004626"/>
    </source>
</evidence>
<keyword evidence="18" id="KW-0966">Cell projection</keyword>
<evidence type="ECO:0000259" key="26">
    <source>
        <dbReference type="PROSITE" id="PS51741"/>
    </source>
</evidence>
<dbReference type="PROSITE" id="PS50002">
    <property type="entry name" value="SH3"/>
    <property type="match status" value="1"/>
</dbReference>
<dbReference type="GO" id="GO:0045087">
    <property type="term" value="P:innate immune response"/>
    <property type="evidence" value="ECO:0007669"/>
    <property type="project" value="UniProtKB-KW"/>
</dbReference>
<dbReference type="PANTHER" id="PTHR23065:SF51">
    <property type="entry name" value="PROLINE-SERINE-THREONINE PHOSPHATASE-INTERACTING PROTEIN 1"/>
    <property type="match status" value="1"/>
</dbReference>
<evidence type="ECO:0000256" key="17">
    <source>
        <dbReference type="ARBA" id="ARBA00023212"/>
    </source>
</evidence>
<evidence type="ECO:0000256" key="10">
    <source>
        <dbReference type="ARBA" id="ARBA00022583"/>
    </source>
</evidence>
<evidence type="ECO:0000256" key="23">
    <source>
        <dbReference type="PROSITE-ProRule" id="PRU01077"/>
    </source>
</evidence>
<dbReference type="Proteomes" id="UP001230051">
    <property type="component" value="Unassembled WGS sequence"/>
</dbReference>
<dbReference type="InterPro" id="IPR027267">
    <property type="entry name" value="AH/BAR_dom_sf"/>
</dbReference>
<feature type="domain" description="F-BAR" evidence="26">
    <location>
        <begin position="4"/>
        <end position="265"/>
    </location>
</feature>
<keyword evidence="7" id="KW-1003">Cell membrane</keyword>
<evidence type="ECO:0000256" key="13">
    <source>
        <dbReference type="ARBA" id="ARBA00022889"/>
    </source>
</evidence>
<keyword evidence="6 22" id="KW-0728">SH3 domain</keyword>
<dbReference type="PANTHER" id="PTHR23065">
    <property type="entry name" value="PROLINE-SERINE-THREONINE PHOSPHATASE INTERACTING PROTEIN 1"/>
    <property type="match status" value="1"/>
</dbReference>
<evidence type="ECO:0000256" key="6">
    <source>
        <dbReference type="ARBA" id="ARBA00022443"/>
    </source>
</evidence>
<keyword evidence="9" id="KW-0597">Phosphoprotein</keyword>
<evidence type="ECO:0000256" key="2">
    <source>
        <dbReference type="ARBA" id="ARBA00004245"/>
    </source>
</evidence>
<dbReference type="SMART" id="SM00326">
    <property type="entry name" value="SH3"/>
    <property type="match status" value="1"/>
</dbReference>
<evidence type="ECO:0000256" key="16">
    <source>
        <dbReference type="ARBA" id="ARBA00023198"/>
    </source>
</evidence>
<dbReference type="GO" id="GO:0051015">
    <property type="term" value="F:actin filament binding"/>
    <property type="evidence" value="ECO:0007669"/>
    <property type="project" value="TreeGrafter"/>
</dbReference>
<dbReference type="GO" id="GO:0030027">
    <property type="term" value="C:lamellipodium"/>
    <property type="evidence" value="ECO:0007669"/>
    <property type="project" value="UniProtKB-SubCell"/>
</dbReference>
<evidence type="ECO:0000259" key="25">
    <source>
        <dbReference type="PROSITE" id="PS50002"/>
    </source>
</evidence>
<gene>
    <name evidence="27" type="primary">Pstpip1</name>
    <name evidence="27" type="ORF">AOXY_G24427</name>
</gene>
<dbReference type="AlphaFoldDB" id="A0AAD8CUP4"/>